<organism evidence="1 2">
    <name type="scientific">Flavobacterium restrictum</name>
    <dbReference type="NCBI Taxonomy" id="2594428"/>
    <lineage>
        <taxon>Bacteria</taxon>
        <taxon>Pseudomonadati</taxon>
        <taxon>Bacteroidota</taxon>
        <taxon>Flavobacteriia</taxon>
        <taxon>Flavobacteriales</taxon>
        <taxon>Flavobacteriaceae</taxon>
        <taxon>Flavobacterium</taxon>
    </lineage>
</organism>
<sequence>MEKLENISKREIWLRAGVSPKTYDKYLKGEILRYKTAKKIKDTIATILKEINELESELSNF</sequence>
<name>A0A553E2G1_9FLAO</name>
<comment type="caution">
    <text evidence="1">The sequence shown here is derived from an EMBL/GenBank/DDBJ whole genome shotgun (WGS) entry which is preliminary data.</text>
</comment>
<dbReference type="RefSeq" id="WP_144256759.1">
    <property type="nucleotide sequence ID" value="NZ_VJZT01000010.1"/>
</dbReference>
<proteinExistence type="predicted"/>
<keyword evidence="2" id="KW-1185">Reference proteome</keyword>
<evidence type="ECO:0000313" key="1">
    <source>
        <dbReference type="EMBL" id="TRX39072.1"/>
    </source>
</evidence>
<evidence type="ECO:0000313" key="2">
    <source>
        <dbReference type="Proteomes" id="UP000316371"/>
    </source>
</evidence>
<protein>
    <recommendedName>
        <fullName evidence="3">XRE family transcriptional regulator</fullName>
    </recommendedName>
</protein>
<gene>
    <name evidence="1" type="ORF">FNW21_10830</name>
</gene>
<dbReference type="Proteomes" id="UP000316371">
    <property type="component" value="Unassembled WGS sequence"/>
</dbReference>
<dbReference type="AlphaFoldDB" id="A0A553E2G1"/>
<evidence type="ECO:0008006" key="3">
    <source>
        <dbReference type="Google" id="ProtNLM"/>
    </source>
</evidence>
<accession>A0A553E2G1</accession>
<reference evidence="1 2" key="1">
    <citation type="submission" date="2019-07" db="EMBL/GenBank/DDBJ databases">
        <title>Novel species of Flavobacterium.</title>
        <authorList>
            <person name="Liu Q."/>
            <person name="Xin Y.-H."/>
        </authorList>
    </citation>
    <scope>NUCLEOTIDE SEQUENCE [LARGE SCALE GENOMIC DNA]</scope>
    <source>
        <strain evidence="1 2">LB1R34</strain>
    </source>
</reference>
<dbReference type="EMBL" id="VJZT01000010">
    <property type="protein sequence ID" value="TRX39072.1"/>
    <property type="molecule type" value="Genomic_DNA"/>
</dbReference>